<reference evidence="1" key="1">
    <citation type="journal article" date="2023" name="Mol. Phylogenet. Evol.">
        <title>Genome-scale phylogeny and comparative genomics of the fungal order Sordariales.</title>
        <authorList>
            <person name="Hensen N."/>
            <person name="Bonometti L."/>
            <person name="Westerberg I."/>
            <person name="Brannstrom I.O."/>
            <person name="Guillou S."/>
            <person name="Cros-Aarteil S."/>
            <person name="Calhoun S."/>
            <person name="Haridas S."/>
            <person name="Kuo A."/>
            <person name="Mondo S."/>
            <person name="Pangilinan J."/>
            <person name="Riley R."/>
            <person name="LaButti K."/>
            <person name="Andreopoulos B."/>
            <person name="Lipzen A."/>
            <person name="Chen C."/>
            <person name="Yan M."/>
            <person name="Daum C."/>
            <person name="Ng V."/>
            <person name="Clum A."/>
            <person name="Steindorff A."/>
            <person name="Ohm R.A."/>
            <person name="Martin F."/>
            <person name="Silar P."/>
            <person name="Natvig D.O."/>
            <person name="Lalanne C."/>
            <person name="Gautier V."/>
            <person name="Ament-Velasquez S.L."/>
            <person name="Kruys A."/>
            <person name="Hutchinson M.I."/>
            <person name="Powell A.J."/>
            <person name="Barry K."/>
            <person name="Miller A.N."/>
            <person name="Grigoriev I.V."/>
            <person name="Debuchy R."/>
            <person name="Gladieux P."/>
            <person name="Hiltunen Thoren M."/>
            <person name="Johannesson H."/>
        </authorList>
    </citation>
    <scope>NUCLEOTIDE SEQUENCE</scope>
    <source>
        <strain evidence="1">CBS 123565</strain>
    </source>
</reference>
<evidence type="ECO:0000313" key="2">
    <source>
        <dbReference type="Proteomes" id="UP001304895"/>
    </source>
</evidence>
<organism evidence="1 2">
    <name type="scientific">Trichocladium antarcticum</name>
    <dbReference type="NCBI Taxonomy" id="1450529"/>
    <lineage>
        <taxon>Eukaryota</taxon>
        <taxon>Fungi</taxon>
        <taxon>Dikarya</taxon>
        <taxon>Ascomycota</taxon>
        <taxon>Pezizomycotina</taxon>
        <taxon>Sordariomycetes</taxon>
        <taxon>Sordariomycetidae</taxon>
        <taxon>Sordariales</taxon>
        <taxon>Chaetomiaceae</taxon>
        <taxon>Trichocladium</taxon>
    </lineage>
</organism>
<name>A0AAN6UK18_9PEZI</name>
<dbReference type="EMBL" id="MU853413">
    <property type="protein sequence ID" value="KAK4133126.1"/>
    <property type="molecule type" value="Genomic_DNA"/>
</dbReference>
<dbReference type="Proteomes" id="UP001304895">
    <property type="component" value="Unassembled WGS sequence"/>
</dbReference>
<accession>A0AAN6UK18</accession>
<keyword evidence="2" id="KW-1185">Reference proteome</keyword>
<sequence>MLVSRLAGPLALDRQPGCLVTDKFLGPVSSPLKQAPPVQTPPPPPPGICTLFCWLLHLINRNSFSSQSGLACSANCFGDQPITYATCSSGWLGPTRGGCAGGGVSIMEDWAIVVTITLIIYNVSLVSSGVKGSRRMESPALIVLKLVMSACHQPGGPSERYKRGLR</sequence>
<proteinExistence type="predicted"/>
<protein>
    <submittedName>
        <fullName evidence="1">Uncharacterized protein</fullName>
    </submittedName>
</protein>
<comment type="caution">
    <text evidence="1">The sequence shown here is derived from an EMBL/GenBank/DDBJ whole genome shotgun (WGS) entry which is preliminary data.</text>
</comment>
<evidence type="ECO:0000313" key="1">
    <source>
        <dbReference type="EMBL" id="KAK4133126.1"/>
    </source>
</evidence>
<dbReference type="AlphaFoldDB" id="A0AAN6UK18"/>
<gene>
    <name evidence="1" type="ORF">BT67DRAFT_56720</name>
</gene>
<reference evidence="1" key="2">
    <citation type="submission" date="2023-05" db="EMBL/GenBank/DDBJ databases">
        <authorList>
            <consortium name="Lawrence Berkeley National Laboratory"/>
            <person name="Steindorff A."/>
            <person name="Hensen N."/>
            <person name="Bonometti L."/>
            <person name="Westerberg I."/>
            <person name="Brannstrom I.O."/>
            <person name="Guillou S."/>
            <person name="Cros-Aarteil S."/>
            <person name="Calhoun S."/>
            <person name="Haridas S."/>
            <person name="Kuo A."/>
            <person name="Mondo S."/>
            <person name="Pangilinan J."/>
            <person name="Riley R."/>
            <person name="Labutti K."/>
            <person name="Andreopoulos B."/>
            <person name="Lipzen A."/>
            <person name="Chen C."/>
            <person name="Yanf M."/>
            <person name="Daum C."/>
            <person name="Ng V."/>
            <person name="Clum A."/>
            <person name="Ohm R."/>
            <person name="Martin F."/>
            <person name="Silar P."/>
            <person name="Natvig D."/>
            <person name="Lalanne C."/>
            <person name="Gautier V."/>
            <person name="Ament-Velasquez S.L."/>
            <person name="Kruys A."/>
            <person name="Hutchinson M.I."/>
            <person name="Powell A.J."/>
            <person name="Barry K."/>
            <person name="Miller A.N."/>
            <person name="Grigoriev I.V."/>
            <person name="Debuchy R."/>
            <person name="Gladieux P."/>
            <person name="Thoren M.H."/>
            <person name="Johannesson H."/>
        </authorList>
    </citation>
    <scope>NUCLEOTIDE SEQUENCE</scope>
    <source>
        <strain evidence="1">CBS 123565</strain>
    </source>
</reference>